<feature type="signal peptide" evidence="1">
    <location>
        <begin position="1"/>
        <end position="20"/>
    </location>
</feature>
<keyword evidence="1" id="KW-0732">Signal</keyword>
<reference evidence="2 3" key="1">
    <citation type="submission" date="2018-08" db="EMBL/GenBank/DDBJ databases">
        <title>Altererythrobacter sp.Ery1 and Ery12, the genome sequencing of novel strains in genus Alterythrobacter.</title>
        <authorList>
            <person name="Cheng H."/>
            <person name="Wu Y.-H."/>
            <person name="Fang C."/>
            <person name="Xu X.-W."/>
        </authorList>
    </citation>
    <scope>NUCLEOTIDE SEQUENCE [LARGE SCALE GENOMIC DNA]</scope>
    <source>
        <strain evidence="2 3">Ery1</strain>
    </source>
</reference>
<dbReference type="OrthoDB" id="7447024at2"/>
<gene>
    <name evidence="2" type="ORF">D2V04_13035</name>
</gene>
<sequence length="221" mass="23979">MIRAAIATVLLAAVPLAALSLPEPSAARSAPERASEWQIGPILRGRSYSPGMPRYATDANGETFFDIPWPTPREGHVHYVTVPTGSLTGARRIVLRYRIEGERGVRIVPEESPQKKATLSLYFQRGGDNWSAKGRYATYRWYAPAAMMGPLTPGTHEVSVPLDANWTAVQGANRNSAPEAFARALEDASRVGFVLGSSGGRGHGVFATAPARFTILDFWVE</sequence>
<dbReference type="Proteomes" id="UP000285092">
    <property type="component" value="Unassembled WGS sequence"/>
</dbReference>
<evidence type="ECO:0008006" key="4">
    <source>
        <dbReference type="Google" id="ProtNLM"/>
    </source>
</evidence>
<dbReference type="RefSeq" id="WP_119514090.1">
    <property type="nucleotide sequence ID" value="NZ_QXFK01000018.1"/>
</dbReference>
<name>A0A418NG51_9SPHN</name>
<dbReference type="EMBL" id="QXFK01000018">
    <property type="protein sequence ID" value="RIV77032.1"/>
    <property type="molecule type" value="Genomic_DNA"/>
</dbReference>
<protein>
    <recommendedName>
        <fullName evidence="4">DUF3047 domain-containing protein</fullName>
    </recommendedName>
</protein>
<proteinExistence type="predicted"/>
<dbReference type="AlphaFoldDB" id="A0A418NG51"/>
<evidence type="ECO:0000313" key="3">
    <source>
        <dbReference type="Proteomes" id="UP000285092"/>
    </source>
</evidence>
<accession>A0A418NG51</accession>
<evidence type="ECO:0000313" key="2">
    <source>
        <dbReference type="EMBL" id="RIV77032.1"/>
    </source>
</evidence>
<organism evidence="2 3">
    <name type="scientific">Pelagerythrobacter aerophilus</name>
    <dbReference type="NCBI Taxonomy" id="2306995"/>
    <lineage>
        <taxon>Bacteria</taxon>
        <taxon>Pseudomonadati</taxon>
        <taxon>Pseudomonadota</taxon>
        <taxon>Alphaproteobacteria</taxon>
        <taxon>Sphingomonadales</taxon>
        <taxon>Erythrobacteraceae</taxon>
        <taxon>Pelagerythrobacter</taxon>
    </lineage>
</organism>
<feature type="chain" id="PRO_5019310661" description="DUF3047 domain-containing protein" evidence="1">
    <location>
        <begin position="21"/>
        <end position="221"/>
    </location>
</feature>
<comment type="caution">
    <text evidence="2">The sequence shown here is derived from an EMBL/GenBank/DDBJ whole genome shotgun (WGS) entry which is preliminary data.</text>
</comment>
<evidence type="ECO:0000256" key="1">
    <source>
        <dbReference type="SAM" id="SignalP"/>
    </source>
</evidence>
<keyword evidence="3" id="KW-1185">Reference proteome</keyword>